<organism evidence="1 2">
    <name type="scientific">Bodo saltans</name>
    <name type="common">Flagellated protozoan</name>
    <dbReference type="NCBI Taxonomy" id="75058"/>
    <lineage>
        <taxon>Eukaryota</taxon>
        <taxon>Discoba</taxon>
        <taxon>Euglenozoa</taxon>
        <taxon>Kinetoplastea</taxon>
        <taxon>Metakinetoplastina</taxon>
        <taxon>Eubodonida</taxon>
        <taxon>Bodonidae</taxon>
        <taxon>Bodo</taxon>
    </lineage>
</organism>
<name>A0A0S4JQJ8_BODSA</name>
<dbReference type="Pfam" id="PF06041">
    <property type="entry name" value="DUF924"/>
    <property type="match status" value="1"/>
</dbReference>
<dbReference type="Gene3D" id="1.20.58.320">
    <property type="entry name" value="TPR-like"/>
    <property type="match status" value="1"/>
</dbReference>
<dbReference type="InterPro" id="IPR010323">
    <property type="entry name" value="DUF924"/>
</dbReference>
<gene>
    <name evidence="1" type="ORF">BSAL_37555</name>
</gene>
<dbReference type="Proteomes" id="UP000051952">
    <property type="component" value="Unassembled WGS sequence"/>
</dbReference>
<dbReference type="OMA" id="YMPYMHS"/>
<sequence>MSLPTRVTSILGYWFGATFATSPVENFGLWYGGAQETDDHIRATYGEWLVEAEDGKLNQWIEQGPYDALALIVLLDQFGLNAYRDLSRGYEASAKAAPLTYEAIRRGYDKVLPKPMVSFLYMPLMHSEKLDDQEECARLFEALHGAPDEFATEHRDIIKKYGRFPGRNKVHARENTEAELEYLKNGGVF</sequence>
<reference evidence="2" key="1">
    <citation type="submission" date="2015-09" db="EMBL/GenBank/DDBJ databases">
        <authorList>
            <consortium name="Pathogen Informatics"/>
        </authorList>
    </citation>
    <scope>NUCLEOTIDE SEQUENCE [LARGE SCALE GENOMIC DNA]</scope>
    <source>
        <strain evidence="2">Lake Konstanz</strain>
    </source>
</reference>
<protein>
    <recommendedName>
        <fullName evidence="3">Transmembrane protein</fullName>
    </recommendedName>
</protein>
<keyword evidence="2" id="KW-1185">Reference proteome</keyword>
<dbReference type="EMBL" id="CYKH01002045">
    <property type="protein sequence ID" value="CUG92488.1"/>
    <property type="molecule type" value="Genomic_DNA"/>
</dbReference>
<dbReference type="VEuPathDB" id="TriTrypDB:BSAL_37555"/>
<dbReference type="OrthoDB" id="414698at2759"/>
<accession>A0A0S4JQJ8</accession>
<evidence type="ECO:0008006" key="3">
    <source>
        <dbReference type="Google" id="ProtNLM"/>
    </source>
</evidence>
<evidence type="ECO:0000313" key="1">
    <source>
        <dbReference type="EMBL" id="CUG92488.1"/>
    </source>
</evidence>
<dbReference type="Gene3D" id="1.25.40.10">
    <property type="entry name" value="Tetratricopeptide repeat domain"/>
    <property type="match status" value="1"/>
</dbReference>
<evidence type="ECO:0000313" key="2">
    <source>
        <dbReference type="Proteomes" id="UP000051952"/>
    </source>
</evidence>
<dbReference type="AlphaFoldDB" id="A0A0S4JQJ8"/>
<dbReference type="InterPro" id="IPR011990">
    <property type="entry name" value="TPR-like_helical_dom_sf"/>
</dbReference>
<dbReference type="SUPFAM" id="SSF48452">
    <property type="entry name" value="TPR-like"/>
    <property type="match status" value="1"/>
</dbReference>
<proteinExistence type="predicted"/>